<dbReference type="SUPFAM" id="SSF63724">
    <property type="entry name" value="Cytolysin/lectin"/>
    <property type="match status" value="1"/>
</dbReference>
<dbReference type="Gene3D" id="2.60.270.20">
    <property type="entry name" value="Cytolysin/lectin"/>
    <property type="match status" value="1"/>
</dbReference>
<keyword evidence="5" id="KW-0166">Nematocyst</keyword>
<dbReference type="PANTHER" id="PTHR40388">
    <property type="entry name" value="BRYOPORIN"/>
    <property type="match status" value="1"/>
</dbReference>
<comment type="subcellular location">
    <subcellularLocation>
        <location evidence="2">Nematocyst</location>
    </subcellularLocation>
    <subcellularLocation>
        <location evidence="1">Target cell membrane</location>
    </subcellularLocation>
</comment>
<dbReference type="InterPro" id="IPR015926">
    <property type="entry name" value="Cytolysin/lectin"/>
</dbReference>
<keyword evidence="3" id="KW-1052">Target cell membrane</keyword>
<name>A0A3B4A5R2_9GOBI</name>
<dbReference type="AlphaFoldDB" id="A0A3B4A5R2"/>
<evidence type="ECO:0000256" key="3">
    <source>
        <dbReference type="ARBA" id="ARBA00022537"/>
    </source>
</evidence>
<organism evidence="6 7">
    <name type="scientific">Periophthalmus magnuspinnatus</name>
    <dbReference type="NCBI Taxonomy" id="409849"/>
    <lineage>
        <taxon>Eukaryota</taxon>
        <taxon>Metazoa</taxon>
        <taxon>Chordata</taxon>
        <taxon>Craniata</taxon>
        <taxon>Vertebrata</taxon>
        <taxon>Euteleostomi</taxon>
        <taxon>Actinopterygii</taxon>
        <taxon>Neopterygii</taxon>
        <taxon>Teleostei</taxon>
        <taxon>Neoteleostei</taxon>
        <taxon>Acanthomorphata</taxon>
        <taxon>Gobiaria</taxon>
        <taxon>Gobiiformes</taxon>
        <taxon>Gobioidei</taxon>
        <taxon>Gobiidae</taxon>
        <taxon>Oxudercinae</taxon>
        <taxon>Periophthalmus</taxon>
    </lineage>
</organism>
<dbReference type="Proteomes" id="UP000261520">
    <property type="component" value="Unplaced"/>
</dbReference>
<evidence type="ECO:0000256" key="1">
    <source>
        <dbReference type="ARBA" id="ARBA00004175"/>
    </source>
</evidence>
<dbReference type="Ensembl" id="ENSPMGT00000012622.1">
    <property type="protein sequence ID" value="ENSPMGP00000011831.1"/>
    <property type="gene ID" value="ENSPMGG00000009793.1"/>
</dbReference>
<dbReference type="GO" id="GO:0044218">
    <property type="term" value="C:other organism cell membrane"/>
    <property type="evidence" value="ECO:0007669"/>
    <property type="project" value="UniProtKB-KW"/>
</dbReference>
<evidence type="ECO:0000256" key="2">
    <source>
        <dbReference type="ARBA" id="ARBA00004532"/>
    </source>
</evidence>
<proteinExistence type="predicted"/>
<dbReference type="PANTHER" id="PTHR40388:SF2">
    <property type="entry name" value="ACTINOPORIN-LIKE PROTEIN"/>
    <property type="match status" value="1"/>
</dbReference>
<keyword evidence="4" id="KW-0472">Membrane</keyword>
<evidence type="ECO:0008006" key="8">
    <source>
        <dbReference type="Google" id="ProtNLM"/>
    </source>
</evidence>
<accession>A0A3B4A5R2</accession>
<evidence type="ECO:0000256" key="5">
    <source>
        <dbReference type="ARBA" id="ARBA00023331"/>
    </source>
</evidence>
<protein>
    <recommendedName>
        <fullName evidence="8">DELTA-sagatoxin-Srs1a</fullName>
    </recommendedName>
</protein>
<evidence type="ECO:0000313" key="7">
    <source>
        <dbReference type="Proteomes" id="UP000261520"/>
    </source>
</evidence>
<dbReference type="InterPro" id="IPR050677">
    <property type="entry name" value="Actinoporin_PFT"/>
</dbReference>
<evidence type="ECO:0000313" key="6">
    <source>
        <dbReference type="Ensembl" id="ENSPMGP00000011831.1"/>
    </source>
</evidence>
<evidence type="ECO:0000256" key="4">
    <source>
        <dbReference type="ARBA" id="ARBA00023298"/>
    </source>
</evidence>
<reference evidence="6" key="1">
    <citation type="submission" date="2025-08" db="UniProtKB">
        <authorList>
            <consortium name="Ensembl"/>
        </authorList>
    </citation>
    <scope>IDENTIFICATION</scope>
</reference>
<keyword evidence="4" id="KW-1053">Target membrane</keyword>
<reference evidence="6" key="2">
    <citation type="submission" date="2025-09" db="UniProtKB">
        <authorList>
            <consortium name="Ensembl"/>
        </authorList>
    </citation>
    <scope>IDENTIFICATION</scope>
</reference>
<sequence length="190" mass="20456">MEHVETAAGLGSAALDAGISIGGVIAKVTPTDRHCSVTITNKCSRYSLRDPRVHTQSGKCFDPLPPVIEASSSGNGLFKKTPNTARGAVGVFTYDLYNNSSGQCVGRMAVMYKVPFNLNMKQNACALGVVDVSTECDKHLFRRMSKGTDQDFSREKGKGPSLTHSGDFVTIRANMSDCYTPTIKIQVSEN</sequence>
<keyword evidence="7" id="KW-1185">Reference proteome</keyword>
<dbReference type="GO" id="GO:0042151">
    <property type="term" value="C:nematocyst"/>
    <property type="evidence" value="ECO:0007669"/>
    <property type="project" value="UniProtKB-SubCell"/>
</dbReference>